<keyword evidence="4" id="KW-1134">Transmembrane beta strand</keyword>
<dbReference type="Pfam" id="PF01459">
    <property type="entry name" value="Porin_3"/>
    <property type="match status" value="1"/>
</dbReference>
<keyword evidence="6" id="KW-1000">Mitochondrion outer membrane</keyword>
<dbReference type="EMBL" id="AYKW01000069">
    <property type="protein sequence ID" value="PIL22772.1"/>
    <property type="molecule type" value="Genomic_DNA"/>
</dbReference>
<organism evidence="11 12">
    <name type="scientific">Ganoderma sinense ZZ0214-1</name>
    <dbReference type="NCBI Taxonomy" id="1077348"/>
    <lineage>
        <taxon>Eukaryota</taxon>
        <taxon>Fungi</taxon>
        <taxon>Dikarya</taxon>
        <taxon>Basidiomycota</taxon>
        <taxon>Agaricomycotina</taxon>
        <taxon>Agaricomycetes</taxon>
        <taxon>Polyporales</taxon>
        <taxon>Polyporaceae</taxon>
        <taxon>Ganoderma</taxon>
    </lineage>
</organism>
<evidence type="ECO:0000313" key="11">
    <source>
        <dbReference type="EMBL" id="PIL22772.1"/>
    </source>
</evidence>
<keyword evidence="8" id="KW-0626">Porin</keyword>
<comment type="caution">
    <text evidence="11">The sequence shown here is derived from an EMBL/GenBank/DDBJ whole genome shotgun (WGS) entry which is preliminary data.</text>
</comment>
<keyword evidence="9" id="KW-0496">Mitochondrion</keyword>
<dbReference type="AlphaFoldDB" id="A0A2G8RMN3"/>
<comment type="subcellular location">
    <subcellularLocation>
        <location evidence="1">Mitochondrion outer membrane</location>
    </subcellularLocation>
</comment>
<evidence type="ECO:0000256" key="5">
    <source>
        <dbReference type="ARBA" id="ARBA00022692"/>
    </source>
</evidence>
<dbReference type="Proteomes" id="UP000230002">
    <property type="component" value="Unassembled WGS sequence"/>
</dbReference>
<evidence type="ECO:0000256" key="8">
    <source>
        <dbReference type="ARBA" id="ARBA00023114"/>
    </source>
</evidence>
<evidence type="ECO:0000256" key="10">
    <source>
        <dbReference type="ARBA" id="ARBA00023136"/>
    </source>
</evidence>
<gene>
    <name evidence="11" type="ORF">GSI_15466</name>
</gene>
<comment type="similarity">
    <text evidence="2">Belongs to the eukaryotic mitochondrial porin family.</text>
</comment>
<evidence type="ECO:0000256" key="6">
    <source>
        <dbReference type="ARBA" id="ARBA00022787"/>
    </source>
</evidence>
<reference evidence="11 12" key="1">
    <citation type="journal article" date="2015" name="Sci. Rep.">
        <title>Chromosome-level genome map provides insights into diverse defense mechanisms in the medicinal fungus Ganoderma sinense.</title>
        <authorList>
            <person name="Zhu Y."/>
            <person name="Xu J."/>
            <person name="Sun C."/>
            <person name="Zhou S."/>
            <person name="Xu H."/>
            <person name="Nelson D.R."/>
            <person name="Qian J."/>
            <person name="Song J."/>
            <person name="Luo H."/>
            <person name="Xiang L."/>
            <person name="Li Y."/>
            <person name="Xu Z."/>
            <person name="Ji A."/>
            <person name="Wang L."/>
            <person name="Lu S."/>
            <person name="Hayward A."/>
            <person name="Sun W."/>
            <person name="Li X."/>
            <person name="Schwartz D.C."/>
            <person name="Wang Y."/>
            <person name="Chen S."/>
        </authorList>
    </citation>
    <scope>NUCLEOTIDE SEQUENCE [LARGE SCALE GENOMIC DNA]</scope>
    <source>
        <strain evidence="11 12">ZZ0214-1</strain>
    </source>
</reference>
<dbReference type="InterPro" id="IPR001925">
    <property type="entry name" value="Porin_Euk"/>
</dbReference>
<keyword evidence="7" id="KW-0406">Ion transport</keyword>
<dbReference type="PANTHER" id="PTHR11743:SF70">
    <property type="entry name" value="GH26960P-RELATED"/>
    <property type="match status" value="1"/>
</dbReference>
<accession>A0A2G8RMN3</accession>
<evidence type="ECO:0000256" key="3">
    <source>
        <dbReference type="ARBA" id="ARBA00022448"/>
    </source>
</evidence>
<dbReference type="PANTHER" id="PTHR11743">
    <property type="entry name" value="VOLTAGE-DEPENDENT ANION-SELECTIVE CHANNEL"/>
    <property type="match status" value="1"/>
</dbReference>
<dbReference type="CDD" id="cd07306">
    <property type="entry name" value="Porin3_VDAC"/>
    <property type="match status" value="1"/>
</dbReference>
<dbReference type="PRINTS" id="PR00185">
    <property type="entry name" value="EUKARYTPORIN"/>
</dbReference>
<evidence type="ECO:0000313" key="12">
    <source>
        <dbReference type="Proteomes" id="UP000230002"/>
    </source>
</evidence>
<dbReference type="GO" id="GO:0008308">
    <property type="term" value="F:voltage-gated monoatomic anion channel activity"/>
    <property type="evidence" value="ECO:0007669"/>
    <property type="project" value="InterPro"/>
</dbReference>
<dbReference type="GO" id="GO:0005741">
    <property type="term" value="C:mitochondrial outer membrane"/>
    <property type="evidence" value="ECO:0007669"/>
    <property type="project" value="UniProtKB-SubCell"/>
</dbReference>
<dbReference type="GO" id="GO:0015288">
    <property type="term" value="F:porin activity"/>
    <property type="evidence" value="ECO:0007669"/>
    <property type="project" value="UniProtKB-KW"/>
</dbReference>
<evidence type="ECO:0000256" key="4">
    <source>
        <dbReference type="ARBA" id="ARBA00022452"/>
    </source>
</evidence>
<dbReference type="InterPro" id="IPR023614">
    <property type="entry name" value="Porin_dom_sf"/>
</dbReference>
<dbReference type="OrthoDB" id="7827681at2759"/>
<keyword evidence="5" id="KW-0812">Transmembrane</keyword>
<evidence type="ECO:0000256" key="2">
    <source>
        <dbReference type="ARBA" id="ARBA00007780"/>
    </source>
</evidence>
<dbReference type="GO" id="GO:0046930">
    <property type="term" value="C:pore complex"/>
    <property type="evidence" value="ECO:0007669"/>
    <property type="project" value="UniProtKB-KW"/>
</dbReference>
<keyword evidence="12" id="KW-1185">Reference proteome</keyword>
<sequence>MSLPQPVPPSWKDLGKSSNDLLGKDFPLNGVALEVKTATPSNVSFKVGGNRDTKSTLIGGDIEAKFFNKPHGLVFTQTWTTSNVLKTQVEIDNQIAKGVKLDLQTSLTPDTGSKTALFTTTYKQPGLHTRAFLDIFKGPTFTADTVVGRDGFLVGAEASYNVTDAKITKYAAAIGYSAPEYAVTLHGLGNLTTFAASYYHRVNSDVEAGAKAVYDTRSSTAGAVALEVGTKVYLDSAAFLKAKINNSGILALGYTQNLRPGVRANFGLALDTQRLNDTTSSVAAHKVGASFTFEG</sequence>
<dbReference type="FunFam" id="2.40.160.10:FF:000012">
    <property type="entry name" value="Voltage-dependent anion-selective channel"/>
    <property type="match status" value="1"/>
</dbReference>
<protein>
    <submittedName>
        <fullName evidence="11">Transporter</fullName>
    </submittedName>
</protein>
<dbReference type="STRING" id="1077348.A0A2G8RMN3"/>
<keyword evidence="3" id="KW-0813">Transport</keyword>
<evidence type="ECO:0000256" key="1">
    <source>
        <dbReference type="ARBA" id="ARBA00004294"/>
    </source>
</evidence>
<dbReference type="Gene3D" id="2.40.160.10">
    <property type="entry name" value="Porin"/>
    <property type="match status" value="1"/>
</dbReference>
<evidence type="ECO:0000256" key="7">
    <source>
        <dbReference type="ARBA" id="ARBA00023065"/>
    </source>
</evidence>
<proteinExistence type="inferred from homology"/>
<name>A0A2G8RMN3_9APHY</name>
<evidence type="ECO:0000256" key="9">
    <source>
        <dbReference type="ARBA" id="ARBA00023128"/>
    </source>
</evidence>
<dbReference type="InterPro" id="IPR027246">
    <property type="entry name" value="Porin_Euk/Tom40"/>
</dbReference>
<keyword evidence="10" id="KW-0472">Membrane</keyword>